<dbReference type="Pfam" id="PF13620">
    <property type="entry name" value="CarboxypepD_reg"/>
    <property type="match status" value="1"/>
</dbReference>
<name>A0A0E9N0B2_9BACT</name>
<dbReference type="Proteomes" id="UP000033121">
    <property type="component" value="Unassembled WGS sequence"/>
</dbReference>
<dbReference type="InterPro" id="IPR008969">
    <property type="entry name" value="CarboxyPept-like_regulatory"/>
</dbReference>
<evidence type="ECO:0000313" key="4">
    <source>
        <dbReference type="EMBL" id="GAO43432.1"/>
    </source>
</evidence>
<dbReference type="InterPro" id="IPR036942">
    <property type="entry name" value="Beta-barrel_TonB_sf"/>
</dbReference>
<dbReference type="STRING" id="1220578.FPE01S_02_05370"/>
<dbReference type="Gene3D" id="2.40.170.20">
    <property type="entry name" value="TonB-dependent receptor, beta-barrel domain"/>
    <property type="match status" value="1"/>
</dbReference>
<keyword evidence="4" id="KW-0675">Receptor</keyword>
<dbReference type="EMBL" id="BBWV01000002">
    <property type="protein sequence ID" value="GAO43432.1"/>
    <property type="molecule type" value="Genomic_DNA"/>
</dbReference>
<dbReference type="Gene3D" id="2.60.40.1120">
    <property type="entry name" value="Carboxypeptidase-like, regulatory domain"/>
    <property type="match status" value="1"/>
</dbReference>
<dbReference type="SUPFAM" id="SSF49464">
    <property type="entry name" value="Carboxypeptidase regulatory domain-like"/>
    <property type="match status" value="1"/>
</dbReference>
<dbReference type="GO" id="GO:0009279">
    <property type="term" value="C:cell outer membrane"/>
    <property type="evidence" value="ECO:0007669"/>
    <property type="project" value="UniProtKB-SubCell"/>
</dbReference>
<reference evidence="4 5" key="1">
    <citation type="submission" date="2015-04" db="EMBL/GenBank/DDBJ databases">
        <title>Whole genome shotgun sequence of Flavihumibacter petaseus NBRC 106054.</title>
        <authorList>
            <person name="Miyazawa S."/>
            <person name="Hosoyama A."/>
            <person name="Hashimoto M."/>
            <person name="Noguchi M."/>
            <person name="Tsuchikane K."/>
            <person name="Ohji S."/>
            <person name="Yamazoe A."/>
            <person name="Ichikawa N."/>
            <person name="Kimura A."/>
            <person name="Fujita N."/>
        </authorList>
    </citation>
    <scope>NUCLEOTIDE SEQUENCE [LARGE SCALE GENOMIC DNA]</scope>
    <source>
        <strain evidence="4 5">NBRC 106054</strain>
    </source>
</reference>
<sequence length="782" mass="87367">MMFKYWKNLIGIFGILIPFLLSAQVTQTLRGQVTDQLLQTPVAGATVSLPALNRKTVTDQQGYFRFDQVPIGIQQLNITHTGYQEIWMDNLNLISGKEMVLSVPMQLSIKSEAEVVVKAKALRTKPLNELSVVSARAFSVEETQRYAAAVNDPLRMATSFAGVVGSDDGGNNIVIRGNAPSGLLWRMEGVDIPNPNHFASANSSGGGISILSAQLLSTSDFVTGAFAAEYGNALGGAFDLHLRKGNNEKREYTAQIGMLGLNLAAEGPFSKHYKGSYLVNYRYSTLQLLGKLGLDIGTGSTDFQDLSFNINLPAGKAGTFTLFGFGGQSAQNFDTETDPVKWETEADRYGGKYEGKTGVAGMTYSLPIGKKIQWKTRIAYSLQENQYDERYAERPDSILNTYKESYDTRKMIANTAIQYQLSNKHAFSGGLTFTGIRFNYLQHSRENPGDPVLERINTTGNTGTVQAFAQWQYRMSEKWMVTGGLHFLQLMLNNTNAIEPRVAIRYDADRKNSFAFGYGSHSQIQGMGVYFAETPDGSTHSLPNKNLDLTRAQHFVLSYNRLLGKGLKLRAEAYYQMLADVPISIYDTSTFSTLNIMEDFVTDPLVNNGKGRNYGLEISFEKQLRNHFYLLFSNSFYKSLYTAADGVERNTRFNGGLASTLTAGKEFVHHTNKRSFGVNGKLVYLGGYRDTPINFEASEQLGYTKYYENLAFSQQMPAYFRMDIRLSMKWNRPRHTSTLSLDVQNLTNRANIYGRRYDPLKGEIINEHMTGIIPVLNYAIQF</sequence>
<dbReference type="Gene3D" id="2.170.130.10">
    <property type="entry name" value="TonB-dependent receptor, plug domain"/>
    <property type="match status" value="1"/>
</dbReference>
<dbReference type="InterPro" id="IPR037066">
    <property type="entry name" value="Plug_dom_sf"/>
</dbReference>
<keyword evidence="5" id="KW-1185">Reference proteome</keyword>
<organism evidence="4 5">
    <name type="scientific">Flavihumibacter petaseus NBRC 106054</name>
    <dbReference type="NCBI Taxonomy" id="1220578"/>
    <lineage>
        <taxon>Bacteria</taxon>
        <taxon>Pseudomonadati</taxon>
        <taxon>Bacteroidota</taxon>
        <taxon>Chitinophagia</taxon>
        <taxon>Chitinophagales</taxon>
        <taxon>Chitinophagaceae</taxon>
        <taxon>Flavihumibacter</taxon>
    </lineage>
</organism>
<evidence type="ECO:0000256" key="2">
    <source>
        <dbReference type="ARBA" id="ARBA00023136"/>
    </source>
</evidence>
<keyword evidence="2" id="KW-0472">Membrane</keyword>
<keyword evidence="3" id="KW-0998">Cell outer membrane</keyword>
<dbReference type="OrthoDB" id="9804995at2"/>
<evidence type="ECO:0000313" key="5">
    <source>
        <dbReference type="Proteomes" id="UP000033121"/>
    </source>
</evidence>
<comment type="caution">
    <text evidence="4">The sequence shown here is derived from an EMBL/GenBank/DDBJ whole genome shotgun (WGS) entry which is preliminary data.</text>
</comment>
<dbReference type="RefSeq" id="WP_052955745.1">
    <property type="nucleotide sequence ID" value="NZ_BBWV01000002.1"/>
</dbReference>
<comment type="subcellular location">
    <subcellularLocation>
        <location evidence="1">Cell outer membrane</location>
    </subcellularLocation>
</comment>
<proteinExistence type="predicted"/>
<evidence type="ECO:0000256" key="1">
    <source>
        <dbReference type="ARBA" id="ARBA00004442"/>
    </source>
</evidence>
<dbReference type="AlphaFoldDB" id="A0A0E9N0B2"/>
<dbReference type="SUPFAM" id="SSF56935">
    <property type="entry name" value="Porins"/>
    <property type="match status" value="1"/>
</dbReference>
<evidence type="ECO:0000256" key="3">
    <source>
        <dbReference type="ARBA" id="ARBA00023237"/>
    </source>
</evidence>
<accession>A0A0E9N0B2</accession>
<gene>
    <name evidence="4" type="ORF">FPE01S_02_05370</name>
</gene>
<protein>
    <submittedName>
        <fullName evidence="4">Putative TonB-dependent receptor</fullName>
    </submittedName>
</protein>